<dbReference type="PANTHER" id="PTHR43280">
    <property type="entry name" value="ARAC-FAMILY TRANSCRIPTIONAL REGULATOR"/>
    <property type="match status" value="1"/>
</dbReference>
<reference evidence="5 6" key="1">
    <citation type="submission" date="2014-11" db="EMBL/GenBank/DDBJ databases">
        <title>Complete genome sequence and analysis of Lactobacillus hokkaidonensis LOOC260T.</title>
        <authorList>
            <person name="Tanizawa Y."/>
            <person name="Tohno M."/>
            <person name="Kaminuma E."/>
            <person name="Nakamura Y."/>
            <person name="Arita M."/>
        </authorList>
    </citation>
    <scope>NUCLEOTIDE SEQUENCE [LARGE SCALE GENOMIC DNA]</scope>
    <source>
        <strain evidence="5 6">LOOC260</strain>
    </source>
</reference>
<protein>
    <submittedName>
        <fullName evidence="5">AraC family transcriptional regulator</fullName>
    </submittedName>
</protein>
<keyword evidence="3" id="KW-0804">Transcription</keyword>
<keyword evidence="2" id="KW-0238">DNA-binding</keyword>
<evidence type="ECO:0000256" key="1">
    <source>
        <dbReference type="ARBA" id="ARBA00023015"/>
    </source>
</evidence>
<dbReference type="InterPro" id="IPR037923">
    <property type="entry name" value="HTH-like"/>
</dbReference>
<dbReference type="Gene3D" id="1.10.10.60">
    <property type="entry name" value="Homeodomain-like"/>
    <property type="match status" value="2"/>
</dbReference>
<dbReference type="EMBL" id="AP014680">
    <property type="protein sequence ID" value="BAP86546.1"/>
    <property type="molecule type" value="Genomic_DNA"/>
</dbReference>
<dbReference type="InterPro" id="IPR003313">
    <property type="entry name" value="AraC-bd"/>
</dbReference>
<dbReference type="STRING" id="1291742.LOOC260_120400"/>
<dbReference type="InterPro" id="IPR018060">
    <property type="entry name" value="HTH_AraC"/>
</dbReference>
<accession>A0A0A1H1E6</accession>
<dbReference type="AlphaFoldDB" id="A0A0A1H1E6"/>
<name>A0A0A1H1E6_9LACO</name>
<feature type="domain" description="HTH araC/xylS-type" evidence="4">
    <location>
        <begin position="173"/>
        <end position="270"/>
    </location>
</feature>
<dbReference type="InterPro" id="IPR014710">
    <property type="entry name" value="RmlC-like_jellyroll"/>
</dbReference>
<dbReference type="Pfam" id="PF02311">
    <property type="entry name" value="AraC_binding"/>
    <property type="match status" value="1"/>
</dbReference>
<dbReference type="RefSeq" id="WP_041094696.1">
    <property type="nucleotide sequence ID" value="NZ_AP014680.1"/>
</dbReference>
<evidence type="ECO:0000313" key="6">
    <source>
        <dbReference type="Proteomes" id="UP000031620"/>
    </source>
</evidence>
<dbReference type="SMART" id="SM00342">
    <property type="entry name" value="HTH_ARAC"/>
    <property type="match status" value="1"/>
</dbReference>
<dbReference type="Proteomes" id="UP000031620">
    <property type="component" value="Chromosome"/>
</dbReference>
<gene>
    <name evidence="5" type="ORF">LOOC260_120400</name>
</gene>
<dbReference type="GO" id="GO:0043565">
    <property type="term" value="F:sequence-specific DNA binding"/>
    <property type="evidence" value="ECO:0007669"/>
    <property type="project" value="InterPro"/>
</dbReference>
<dbReference type="InterPro" id="IPR009057">
    <property type="entry name" value="Homeodomain-like_sf"/>
</dbReference>
<evidence type="ECO:0000259" key="4">
    <source>
        <dbReference type="PROSITE" id="PS01124"/>
    </source>
</evidence>
<proteinExistence type="predicted"/>
<evidence type="ECO:0000313" key="5">
    <source>
        <dbReference type="EMBL" id="BAP86546.1"/>
    </source>
</evidence>
<dbReference type="KEGG" id="lho:LOOC260_120400"/>
<dbReference type="HOGENOM" id="CLU_000445_88_3_9"/>
<sequence>MVLRDSQLVILWMSGKGYSKDFEIKQHRHDFYQLQYLIAGEENIAINQQPYTLKPNYIALMDSYVYHSYSFNKASKLIDIKFNLSKELRHLLTALFEQPVFVVNDALLRNSFSQLVEQAVSYQTHENPELLIDLDTQVKLLLLQLLHTSSKSTVPNKKESTSVFSEILNGNHFPMLDFLEQNYSQEITLDLISQEFHYSKGQIIKMFSETLHQTPMQVLQKIRIQHAKYLLTNTDFSIGKIANMVGFSDNYFTKIFFKYEHQVPNKYRLTSKKMNDDIVLNTSFDISTQP</sequence>
<dbReference type="Pfam" id="PF12833">
    <property type="entry name" value="HTH_18"/>
    <property type="match status" value="1"/>
</dbReference>
<dbReference type="Gene3D" id="2.60.120.10">
    <property type="entry name" value="Jelly Rolls"/>
    <property type="match status" value="1"/>
</dbReference>
<dbReference type="PANTHER" id="PTHR43280:SF2">
    <property type="entry name" value="HTH-TYPE TRANSCRIPTIONAL REGULATOR EXSA"/>
    <property type="match status" value="1"/>
</dbReference>
<dbReference type="SUPFAM" id="SSF51215">
    <property type="entry name" value="Regulatory protein AraC"/>
    <property type="match status" value="1"/>
</dbReference>
<dbReference type="GO" id="GO:0003700">
    <property type="term" value="F:DNA-binding transcription factor activity"/>
    <property type="evidence" value="ECO:0007669"/>
    <property type="project" value="InterPro"/>
</dbReference>
<evidence type="ECO:0000256" key="3">
    <source>
        <dbReference type="ARBA" id="ARBA00023163"/>
    </source>
</evidence>
<evidence type="ECO:0000256" key="2">
    <source>
        <dbReference type="ARBA" id="ARBA00023125"/>
    </source>
</evidence>
<organism evidence="5 6">
    <name type="scientific">Paucilactobacillus hokkaidonensis JCM 18461</name>
    <dbReference type="NCBI Taxonomy" id="1291742"/>
    <lineage>
        <taxon>Bacteria</taxon>
        <taxon>Bacillati</taxon>
        <taxon>Bacillota</taxon>
        <taxon>Bacilli</taxon>
        <taxon>Lactobacillales</taxon>
        <taxon>Lactobacillaceae</taxon>
        <taxon>Paucilactobacillus</taxon>
    </lineage>
</organism>
<dbReference type="PROSITE" id="PS01124">
    <property type="entry name" value="HTH_ARAC_FAMILY_2"/>
    <property type="match status" value="1"/>
</dbReference>
<keyword evidence="1" id="KW-0805">Transcription regulation</keyword>
<dbReference type="SUPFAM" id="SSF46689">
    <property type="entry name" value="Homeodomain-like"/>
    <property type="match status" value="1"/>
</dbReference>